<feature type="compositionally biased region" description="Polar residues" evidence="1">
    <location>
        <begin position="33"/>
        <end position="42"/>
    </location>
</feature>
<reference evidence="2" key="1">
    <citation type="journal article" date="2021" name="Proc. Natl. Acad. Sci. U.S.A.">
        <title>A Catalog of Tens of Thousands of Viruses from Human Metagenomes Reveals Hidden Associations with Chronic Diseases.</title>
        <authorList>
            <person name="Tisza M.J."/>
            <person name="Buck C.B."/>
        </authorList>
    </citation>
    <scope>NUCLEOTIDE SEQUENCE</scope>
    <source>
        <strain evidence="2">CtXbO14</strain>
    </source>
</reference>
<name>A0A8S5LKV8_9CAUD</name>
<feature type="compositionally biased region" description="Polar residues" evidence="1">
    <location>
        <begin position="16"/>
        <end position="25"/>
    </location>
</feature>
<organism evidence="2">
    <name type="scientific">Siphoviridae sp. ctXbO14</name>
    <dbReference type="NCBI Taxonomy" id="2827579"/>
    <lineage>
        <taxon>Viruses</taxon>
        <taxon>Duplodnaviria</taxon>
        <taxon>Heunggongvirae</taxon>
        <taxon>Uroviricota</taxon>
        <taxon>Caudoviricetes</taxon>
    </lineage>
</organism>
<proteinExistence type="predicted"/>
<feature type="region of interest" description="Disordered" evidence="1">
    <location>
        <begin position="1"/>
        <end position="42"/>
    </location>
</feature>
<dbReference type="EMBL" id="BK015866">
    <property type="protein sequence ID" value="DAD70488.1"/>
    <property type="molecule type" value="Genomic_DNA"/>
</dbReference>
<evidence type="ECO:0000256" key="1">
    <source>
        <dbReference type="SAM" id="MobiDB-lite"/>
    </source>
</evidence>
<protein>
    <submittedName>
        <fullName evidence="2">Uncharacterized protein</fullName>
    </submittedName>
</protein>
<sequence length="42" mass="4312">MNGAGAGGRLVANRRGTASATQLGSRRQRYSDLRTSFGLSGG</sequence>
<accession>A0A8S5LKV8</accession>
<evidence type="ECO:0000313" key="2">
    <source>
        <dbReference type="EMBL" id="DAD70488.1"/>
    </source>
</evidence>